<protein>
    <submittedName>
        <fullName evidence="2">Uncharacterized protein</fullName>
    </submittedName>
</protein>
<name>A0A8H6NGS8_9PEZI</name>
<dbReference type="Proteomes" id="UP000639643">
    <property type="component" value="Unassembled WGS sequence"/>
</dbReference>
<accession>A0A8H6NGS8</accession>
<evidence type="ECO:0000256" key="1">
    <source>
        <dbReference type="SAM" id="MobiDB-lite"/>
    </source>
</evidence>
<evidence type="ECO:0000313" key="3">
    <source>
        <dbReference type="Proteomes" id="UP000639643"/>
    </source>
</evidence>
<feature type="region of interest" description="Disordered" evidence="1">
    <location>
        <begin position="70"/>
        <end position="98"/>
    </location>
</feature>
<gene>
    <name evidence="2" type="ORF">CMUS01_06975</name>
</gene>
<reference evidence="2" key="1">
    <citation type="journal article" date="2020" name="Phytopathology">
        <title>Genome Sequence Resources of Colletotrichum truncatum, C. plurivorum, C. musicola, and C. sojae: Four Species Pathogenic to Soybean (Glycine max).</title>
        <authorList>
            <person name="Rogerio F."/>
            <person name="Boufleur T.R."/>
            <person name="Ciampi-Guillardi M."/>
            <person name="Sukno S.A."/>
            <person name="Thon M.R."/>
            <person name="Massola Junior N.S."/>
            <person name="Baroncelli R."/>
        </authorList>
    </citation>
    <scope>NUCLEOTIDE SEQUENCE</scope>
    <source>
        <strain evidence="2">LFN0074</strain>
    </source>
</reference>
<evidence type="ECO:0000313" key="2">
    <source>
        <dbReference type="EMBL" id="KAF6832323.1"/>
    </source>
</evidence>
<dbReference type="AlphaFoldDB" id="A0A8H6NGS8"/>
<organism evidence="2 3">
    <name type="scientific">Colletotrichum musicola</name>
    <dbReference type="NCBI Taxonomy" id="2175873"/>
    <lineage>
        <taxon>Eukaryota</taxon>
        <taxon>Fungi</taxon>
        <taxon>Dikarya</taxon>
        <taxon>Ascomycota</taxon>
        <taxon>Pezizomycotina</taxon>
        <taxon>Sordariomycetes</taxon>
        <taxon>Hypocreomycetidae</taxon>
        <taxon>Glomerellales</taxon>
        <taxon>Glomerellaceae</taxon>
        <taxon>Colletotrichum</taxon>
        <taxon>Colletotrichum orchidearum species complex</taxon>
    </lineage>
</organism>
<keyword evidence="3" id="KW-1185">Reference proteome</keyword>
<sequence>MSLVNPFAILDQPGLVPLCGKEARRDEVETDEAMLRMKRRPSLPAWAQNQRGGYGLADMHGVKASRIQKLSLPGPPSSSIQRVPTSTSSPDLEESGHACKMPLSVGHETVSIWGGGKLELAMIRPRSDVLGRIPRFPHGELQRTTTWLRLSGACVCQATNASHRNYAKNIKLSLDQRGLRVAMADA</sequence>
<proteinExistence type="predicted"/>
<feature type="compositionally biased region" description="Polar residues" evidence="1">
    <location>
        <begin position="77"/>
        <end position="90"/>
    </location>
</feature>
<dbReference type="EMBL" id="WIGM01000240">
    <property type="protein sequence ID" value="KAF6832323.1"/>
    <property type="molecule type" value="Genomic_DNA"/>
</dbReference>
<comment type="caution">
    <text evidence="2">The sequence shown here is derived from an EMBL/GenBank/DDBJ whole genome shotgun (WGS) entry which is preliminary data.</text>
</comment>